<dbReference type="EMBL" id="JACLAW010000002">
    <property type="protein sequence ID" value="MBC2664661.1"/>
    <property type="molecule type" value="Genomic_DNA"/>
</dbReference>
<dbReference type="PROSITE" id="PS51729">
    <property type="entry name" value="GNAT_YJDJ"/>
    <property type="match status" value="1"/>
</dbReference>
<protein>
    <submittedName>
        <fullName evidence="2">N-acetyltransferase</fullName>
    </submittedName>
</protein>
<dbReference type="SUPFAM" id="SSF55729">
    <property type="entry name" value="Acyl-CoA N-acyltransferases (Nat)"/>
    <property type="match status" value="1"/>
</dbReference>
<dbReference type="GO" id="GO:0016740">
    <property type="term" value="F:transferase activity"/>
    <property type="evidence" value="ECO:0007669"/>
    <property type="project" value="UniProtKB-KW"/>
</dbReference>
<dbReference type="InterPro" id="IPR016181">
    <property type="entry name" value="Acyl_CoA_acyltransferase"/>
</dbReference>
<feature type="domain" description="N-acetyltransferase" evidence="1">
    <location>
        <begin position="17"/>
        <end position="108"/>
    </location>
</feature>
<keyword evidence="2" id="KW-0808">Transferase</keyword>
<evidence type="ECO:0000313" key="2">
    <source>
        <dbReference type="EMBL" id="MBC2664661.1"/>
    </source>
</evidence>
<dbReference type="InterPro" id="IPR031165">
    <property type="entry name" value="GNAT_YJDJ"/>
</dbReference>
<keyword evidence="3" id="KW-1185">Reference proteome</keyword>
<dbReference type="InterPro" id="IPR045057">
    <property type="entry name" value="Gcn5-rel_NAT"/>
</dbReference>
<evidence type="ECO:0000259" key="1">
    <source>
        <dbReference type="PROSITE" id="PS51729"/>
    </source>
</evidence>
<evidence type="ECO:0000313" key="3">
    <source>
        <dbReference type="Proteomes" id="UP000566813"/>
    </source>
</evidence>
<proteinExistence type="predicted"/>
<dbReference type="PANTHER" id="PTHR31435">
    <property type="entry name" value="PROTEIN NATD1"/>
    <property type="match status" value="1"/>
</dbReference>
<comment type="caution">
    <text evidence="2">The sequence shown here is derived from an EMBL/GenBank/DDBJ whole genome shotgun (WGS) entry which is preliminary data.</text>
</comment>
<dbReference type="AlphaFoldDB" id="A0A7X1KKL2"/>
<reference evidence="2 3" key="1">
    <citation type="submission" date="2020-08" db="EMBL/GenBank/DDBJ databases">
        <title>The genome sequence of type strain Novosphingobium flavum NBRC 111647.</title>
        <authorList>
            <person name="Liu Y."/>
        </authorList>
    </citation>
    <scope>NUCLEOTIDE SEQUENCE [LARGE SCALE GENOMIC DNA]</scope>
    <source>
        <strain evidence="2 3">NBRC 111647</strain>
    </source>
</reference>
<accession>A0A7X1KKL2</accession>
<dbReference type="Pfam" id="PF14542">
    <property type="entry name" value="Acetyltransf_CG"/>
    <property type="match status" value="1"/>
</dbReference>
<gene>
    <name evidence="2" type="ORF">H7F51_03910</name>
</gene>
<dbReference type="Gene3D" id="3.40.630.30">
    <property type="match status" value="1"/>
</dbReference>
<organism evidence="2 3">
    <name type="scientific">Novosphingobium flavum</name>
    <dbReference type="NCBI Taxonomy" id="1778672"/>
    <lineage>
        <taxon>Bacteria</taxon>
        <taxon>Pseudomonadati</taxon>
        <taxon>Pseudomonadota</taxon>
        <taxon>Alphaproteobacteria</taxon>
        <taxon>Sphingomonadales</taxon>
        <taxon>Sphingomonadaceae</taxon>
        <taxon>Novosphingobium</taxon>
    </lineage>
</organism>
<name>A0A7X1KKL2_9SPHN</name>
<dbReference type="RefSeq" id="WP_185662897.1">
    <property type="nucleotide sequence ID" value="NZ_JACLAW010000002.1"/>
</dbReference>
<dbReference type="PANTHER" id="PTHR31435:SF9">
    <property type="entry name" value="PROTEIN NATD1"/>
    <property type="match status" value="1"/>
</dbReference>
<sequence length="108" mass="12059">MNASNGNKALEIEIVAIDQGRAGEYHAKVAGSEAISRMTWTEHDGPDGPVRSANHTLVPRPLEGRGIARRLVERLVADAREKGYKIEPRCSFVEAQFRRHPEWADLRA</sequence>
<dbReference type="Proteomes" id="UP000566813">
    <property type="component" value="Unassembled WGS sequence"/>
</dbReference>